<gene>
    <name evidence="1" type="ORF">BDN72DRAFT_855118</name>
</gene>
<evidence type="ECO:0000313" key="2">
    <source>
        <dbReference type="Proteomes" id="UP000308600"/>
    </source>
</evidence>
<proteinExistence type="predicted"/>
<accession>A0ACD3B514</accession>
<name>A0ACD3B514_9AGAR</name>
<sequence length="204" mass="22346">MQFKAAISFLLTAVLATGVLSAPAPHSTSKRTSPSISFNNYEGHSSLNGFDNFYGSSNFIGLNKQTFIQNEIVCSERDIRLVQQQVLVLQELIKEVLLTQVCEVESQVIVLEQFQSGFSLFGNDLERRNGRFPGYDHSISSHGRDLFGSDGSFNVHDLGFSGLDLGSNSFFVAGDNWRDASSPNSVQSARDAARNAAIQLGIQF</sequence>
<protein>
    <submittedName>
        <fullName evidence="1">Uncharacterized protein</fullName>
    </submittedName>
</protein>
<dbReference type="Proteomes" id="UP000308600">
    <property type="component" value="Unassembled WGS sequence"/>
</dbReference>
<keyword evidence="2" id="KW-1185">Reference proteome</keyword>
<dbReference type="EMBL" id="ML208280">
    <property type="protein sequence ID" value="TFK72905.1"/>
    <property type="molecule type" value="Genomic_DNA"/>
</dbReference>
<organism evidence="1 2">
    <name type="scientific">Pluteus cervinus</name>
    <dbReference type="NCBI Taxonomy" id="181527"/>
    <lineage>
        <taxon>Eukaryota</taxon>
        <taxon>Fungi</taxon>
        <taxon>Dikarya</taxon>
        <taxon>Basidiomycota</taxon>
        <taxon>Agaricomycotina</taxon>
        <taxon>Agaricomycetes</taxon>
        <taxon>Agaricomycetidae</taxon>
        <taxon>Agaricales</taxon>
        <taxon>Pluteineae</taxon>
        <taxon>Pluteaceae</taxon>
        <taxon>Pluteus</taxon>
    </lineage>
</organism>
<reference evidence="1 2" key="1">
    <citation type="journal article" date="2019" name="Nat. Ecol. Evol.">
        <title>Megaphylogeny resolves global patterns of mushroom evolution.</title>
        <authorList>
            <person name="Varga T."/>
            <person name="Krizsan K."/>
            <person name="Foldi C."/>
            <person name="Dima B."/>
            <person name="Sanchez-Garcia M."/>
            <person name="Sanchez-Ramirez S."/>
            <person name="Szollosi G.J."/>
            <person name="Szarkandi J.G."/>
            <person name="Papp V."/>
            <person name="Albert L."/>
            <person name="Andreopoulos W."/>
            <person name="Angelini C."/>
            <person name="Antonin V."/>
            <person name="Barry K.W."/>
            <person name="Bougher N.L."/>
            <person name="Buchanan P."/>
            <person name="Buyck B."/>
            <person name="Bense V."/>
            <person name="Catcheside P."/>
            <person name="Chovatia M."/>
            <person name="Cooper J."/>
            <person name="Damon W."/>
            <person name="Desjardin D."/>
            <person name="Finy P."/>
            <person name="Geml J."/>
            <person name="Haridas S."/>
            <person name="Hughes K."/>
            <person name="Justo A."/>
            <person name="Karasinski D."/>
            <person name="Kautmanova I."/>
            <person name="Kiss B."/>
            <person name="Kocsube S."/>
            <person name="Kotiranta H."/>
            <person name="LaButti K.M."/>
            <person name="Lechner B.E."/>
            <person name="Liimatainen K."/>
            <person name="Lipzen A."/>
            <person name="Lukacs Z."/>
            <person name="Mihaltcheva S."/>
            <person name="Morgado L.N."/>
            <person name="Niskanen T."/>
            <person name="Noordeloos M.E."/>
            <person name="Ohm R.A."/>
            <person name="Ortiz-Santana B."/>
            <person name="Ovrebo C."/>
            <person name="Racz N."/>
            <person name="Riley R."/>
            <person name="Savchenko A."/>
            <person name="Shiryaev A."/>
            <person name="Soop K."/>
            <person name="Spirin V."/>
            <person name="Szebenyi C."/>
            <person name="Tomsovsky M."/>
            <person name="Tulloss R.E."/>
            <person name="Uehling J."/>
            <person name="Grigoriev I.V."/>
            <person name="Vagvolgyi C."/>
            <person name="Papp T."/>
            <person name="Martin F.M."/>
            <person name="Miettinen O."/>
            <person name="Hibbett D.S."/>
            <person name="Nagy L.G."/>
        </authorList>
    </citation>
    <scope>NUCLEOTIDE SEQUENCE [LARGE SCALE GENOMIC DNA]</scope>
    <source>
        <strain evidence="1 2">NL-1719</strain>
    </source>
</reference>
<evidence type="ECO:0000313" key="1">
    <source>
        <dbReference type="EMBL" id="TFK72905.1"/>
    </source>
</evidence>